<sequence>MDALKQLQTSISGTFEKCFDDTYKKLNAELAAYDARVNDAEARARAADEAHREMRSETEVLKNELSLLREKTHATDLDSTDNGPTTESLGLDDIFDPSRVLADVDAFNLSAERFKTISDRYLELYKQAGMFLEASLALRKQVKSHKRKLERLQSFFARQEFTLTFDDQVVKFQRVQQKPAQTTTLVEVTKPITDTEAPTQKPVLPTASSGDSITEDEQENGGERQIQTRDSRQDPIHSDASTVELPPVPLAPRSTQKSGTLKRRYSGGQPALKHGSSPDCANRGGLGHPIIVKSETMSSSPIMTYPSHTSHTGPTGTQDLDDIGDTVATPTKRIRCREEPSPQSLRAETQPTMSTSSAPFLTQQNRMNERKGSGVLQPVDGNLRNQSGLYQTPNKGRKREPGSIKRLSALTEDGDENCPLAFARKAGTRTPENSPYFQFRSTGNRLTNLLDQPSPSSRSLQPKPAADKSTRKRTRSPEKGSSAANRSESDTTSTTMPATSEHSRTNLKLSVRQPRCASPIEITPEDEPYRARPLNRLALDHFKINPDHNQGLDFAYDEVVRKRDERKCMGGCTRPGCCGDKFRAMARFGISAVTSGRQISDEEVLEEFLGEGEHNIKDLSSEQRRDLLEQAKAKFFSDRFGRHRHQHHRSGTPPGFWRTDMPGTQELEEDREQAHRFDREKVEERYREAMRLGGRWMFADE</sequence>
<protein>
    <submittedName>
        <fullName evidence="7">DNA repair protein endonuclease SAE2/CtIP C-terminus-domain-containing protein</fullName>
    </submittedName>
</protein>
<feature type="compositionally biased region" description="Polar residues" evidence="5">
    <location>
        <begin position="482"/>
        <end position="500"/>
    </location>
</feature>
<gene>
    <name evidence="7" type="ORF">BJX66DRAFT_271164</name>
</gene>
<accession>A0ABR4FX51</accession>
<feature type="region of interest" description="Disordered" evidence="5">
    <location>
        <begin position="337"/>
        <end position="402"/>
    </location>
</feature>
<evidence type="ECO:0000313" key="8">
    <source>
        <dbReference type="Proteomes" id="UP001610563"/>
    </source>
</evidence>
<proteinExistence type="predicted"/>
<dbReference type="Proteomes" id="UP001610563">
    <property type="component" value="Unassembled WGS sequence"/>
</dbReference>
<evidence type="ECO:0000256" key="2">
    <source>
        <dbReference type="ARBA" id="ARBA00022763"/>
    </source>
</evidence>
<organism evidence="7 8">
    <name type="scientific">Aspergillus keveii</name>
    <dbReference type="NCBI Taxonomy" id="714993"/>
    <lineage>
        <taxon>Eukaryota</taxon>
        <taxon>Fungi</taxon>
        <taxon>Dikarya</taxon>
        <taxon>Ascomycota</taxon>
        <taxon>Pezizomycotina</taxon>
        <taxon>Eurotiomycetes</taxon>
        <taxon>Eurotiomycetidae</taxon>
        <taxon>Eurotiales</taxon>
        <taxon>Aspergillaceae</taxon>
        <taxon>Aspergillus</taxon>
        <taxon>Aspergillus subgen. Nidulantes</taxon>
    </lineage>
</organism>
<keyword evidence="3" id="KW-0539">Nucleus</keyword>
<evidence type="ECO:0000259" key="6">
    <source>
        <dbReference type="Pfam" id="PF08573"/>
    </source>
</evidence>
<feature type="compositionally biased region" description="Basic and acidic residues" evidence="5">
    <location>
        <begin position="226"/>
        <end position="237"/>
    </location>
</feature>
<evidence type="ECO:0000313" key="7">
    <source>
        <dbReference type="EMBL" id="KAL2787837.1"/>
    </source>
</evidence>
<keyword evidence="7" id="KW-0255">Endonuclease</keyword>
<keyword evidence="7" id="KW-0540">Nuclease</keyword>
<evidence type="ECO:0000256" key="3">
    <source>
        <dbReference type="ARBA" id="ARBA00023242"/>
    </source>
</evidence>
<keyword evidence="8" id="KW-1185">Reference proteome</keyword>
<reference evidence="7 8" key="1">
    <citation type="submission" date="2024-07" db="EMBL/GenBank/DDBJ databases">
        <title>Section-level genome sequencing and comparative genomics of Aspergillus sections Usti and Cavernicolus.</title>
        <authorList>
            <consortium name="Lawrence Berkeley National Laboratory"/>
            <person name="Nybo J.L."/>
            <person name="Vesth T.C."/>
            <person name="Theobald S."/>
            <person name="Frisvad J.C."/>
            <person name="Larsen T.O."/>
            <person name="Kjaerboelling I."/>
            <person name="Rothschild-Mancinelli K."/>
            <person name="Lyhne E.K."/>
            <person name="Kogle M.E."/>
            <person name="Barry K."/>
            <person name="Clum A."/>
            <person name="Na H."/>
            <person name="Ledsgaard L."/>
            <person name="Lin J."/>
            <person name="Lipzen A."/>
            <person name="Kuo A."/>
            <person name="Riley R."/>
            <person name="Mondo S."/>
            <person name="Labutti K."/>
            <person name="Haridas S."/>
            <person name="Pangalinan J."/>
            <person name="Salamov A.A."/>
            <person name="Simmons B.A."/>
            <person name="Magnuson J.K."/>
            <person name="Chen J."/>
            <person name="Drula E."/>
            <person name="Henrissat B."/>
            <person name="Wiebenga A."/>
            <person name="Lubbers R.J."/>
            <person name="Gomes A.C."/>
            <person name="Makela M.R."/>
            <person name="Stajich J."/>
            <person name="Grigoriev I.V."/>
            <person name="Mortensen U.H."/>
            <person name="De Vries R.P."/>
            <person name="Baker S.E."/>
            <person name="Andersen M.R."/>
        </authorList>
    </citation>
    <scope>NUCLEOTIDE SEQUENCE [LARGE SCALE GENOMIC DNA]</scope>
    <source>
        <strain evidence="7 8">CBS 209.92</strain>
    </source>
</reference>
<feature type="compositionally biased region" description="Polar residues" evidence="5">
    <location>
        <begin position="341"/>
        <end position="366"/>
    </location>
</feature>
<evidence type="ECO:0000256" key="4">
    <source>
        <dbReference type="SAM" id="Coils"/>
    </source>
</evidence>
<keyword evidence="2" id="KW-0227">DNA damage</keyword>
<dbReference type="PANTHER" id="PTHR15107:SF0">
    <property type="entry name" value="DNA ENDONUCLEASE ACTIVATOR CTP1 C-TERMINAL DOMAIN-CONTAINING PROTEIN"/>
    <property type="match status" value="1"/>
</dbReference>
<dbReference type="Pfam" id="PF08573">
    <property type="entry name" value="SAE2"/>
    <property type="match status" value="1"/>
</dbReference>
<name>A0ABR4FX51_9EURO</name>
<comment type="subcellular location">
    <subcellularLocation>
        <location evidence="1">Nucleus</location>
    </subcellularLocation>
</comment>
<keyword evidence="4" id="KW-0175">Coiled coil</keyword>
<keyword evidence="7" id="KW-0378">Hydrolase</keyword>
<evidence type="ECO:0000256" key="5">
    <source>
        <dbReference type="SAM" id="MobiDB-lite"/>
    </source>
</evidence>
<comment type="caution">
    <text evidence="7">The sequence shown here is derived from an EMBL/GenBank/DDBJ whole genome shotgun (WGS) entry which is preliminary data.</text>
</comment>
<dbReference type="InterPro" id="IPR013882">
    <property type="entry name" value="Ctp1_C"/>
</dbReference>
<feature type="compositionally biased region" description="Polar residues" evidence="5">
    <location>
        <begin position="383"/>
        <end position="394"/>
    </location>
</feature>
<feature type="region of interest" description="Disordered" evidence="5">
    <location>
        <begin position="446"/>
        <end position="512"/>
    </location>
</feature>
<dbReference type="PANTHER" id="PTHR15107">
    <property type="entry name" value="RETINOBLASTOMA BINDING PROTEIN 8"/>
    <property type="match status" value="1"/>
</dbReference>
<dbReference type="InterPro" id="IPR033316">
    <property type="entry name" value="RBBP8-like"/>
</dbReference>
<feature type="region of interest" description="Disordered" evidence="5">
    <location>
        <begin position="180"/>
        <end position="287"/>
    </location>
</feature>
<feature type="domain" description="DNA endonuclease activator Ctp1 C-terminal" evidence="6">
    <location>
        <begin position="555"/>
        <end position="666"/>
    </location>
</feature>
<evidence type="ECO:0000256" key="1">
    <source>
        <dbReference type="ARBA" id="ARBA00004123"/>
    </source>
</evidence>
<feature type="coiled-coil region" evidence="4">
    <location>
        <begin position="23"/>
        <end position="71"/>
    </location>
</feature>
<feature type="compositionally biased region" description="Polar residues" evidence="5">
    <location>
        <begin position="446"/>
        <end position="460"/>
    </location>
</feature>
<dbReference type="GO" id="GO:0004519">
    <property type="term" value="F:endonuclease activity"/>
    <property type="evidence" value="ECO:0007669"/>
    <property type="project" value="UniProtKB-KW"/>
</dbReference>
<dbReference type="EMBL" id="JBFTWV010000089">
    <property type="protein sequence ID" value="KAL2787837.1"/>
    <property type="molecule type" value="Genomic_DNA"/>
</dbReference>